<protein>
    <submittedName>
        <fullName evidence="1">Uncharacterized protein</fullName>
    </submittedName>
</protein>
<proteinExistence type="predicted"/>
<accession>A0A1J6ISQ6</accession>
<dbReference type="AlphaFoldDB" id="A0A1J6ISQ6"/>
<dbReference type="Proteomes" id="UP000187609">
    <property type="component" value="Unassembled WGS sequence"/>
</dbReference>
<evidence type="ECO:0000313" key="2">
    <source>
        <dbReference type="Proteomes" id="UP000187609"/>
    </source>
</evidence>
<dbReference type="Gramene" id="OIT07746">
    <property type="protein sequence ID" value="OIT07746"/>
    <property type="gene ID" value="A4A49_54275"/>
</dbReference>
<keyword evidence="2" id="KW-1185">Reference proteome</keyword>
<organism evidence="1 2">
    <name type="scientific">Nicotiana attenuata</name>
    <name type="common">Coyote tobacco</name>
    <dbReference type="NCBI Taxonomy" id="49451"/>
    <lineage>
        <taxon>Eukaryota</taxon>
        <taxon>Viridiplantae</taxon>
        <taxon>Streptophyta</taxon>
        <taxon>Embryophyta</taxon>
        <taxon>Tracheophyta</taxon>
        <taxon>Spermatophyta</taxon>
        <taxon>Magnoliopsida</taxon>
        <taxon>eudicotyledons</taxon>
        <taxon>Gunneridae</taxon>
        <taxon>Pentapetalae</taxon>
        <taxon>asterids</taxon>
        <taxon>lamiids</taxon>
        <taxon>Solanales</taxon>
        <taxon>Solanaceae</taxon>
        <taxon>Nicotianoideae</taxon>
        <taxon>Nicotianeae</taxon>
        <taxon>Nicotiana</taxon>
    </lineage>
</organism>
<gene>
    <name evidence="1" type="ORF">A4A49_54275</name>
</gene>
<name>A0A1J6ISQ6_NICAT</name>
<evidence type="ECO:0000313" key="1">
    <source>
        <dbReference type="EMBL" id="OIT07746.1"/>
    </source>
</evidence>
<sequence>MQAEREILMIIGATSSWYSYNIVDANELEKDDKKLQNVMLKQRNADKVLNGKEMKKKIELWEKQLTEDKVKSQRHIDREVERIAIESIKRMVDFDDNMQAVR</sequence>
<comment type="caution">
    <text evidence="1">The sequence shown here is derived from an EMBL/GenBank/DDBJ whole genome shotgun (WGS) entry which is preliminary data.</text>
</comment>
<dbReference type="EMBL" id="MJEQ01037183">
    <property type="protein sequence ID" value="OIT07746.1"/>
    <property type="molecule type" value="Genomic_DNA"/>
</dbReference>
<dbReference type="OMA" id="WYSYNIV"/>
<reference evidence="1" key="1">
    <citation type="submission" date="2016-11" db="EMBL/GenBank/DDBJ databases">
        <title>The genome of Nicotiana attenuata.</title>
        <authorList>
            <person name="Xu S."/>
            <person name="Brockmoeller T."/>
            <person name="Gaquerel E."/>
            <person name="Navarro A."/>
            <person name="Kuhl H."/>
            <person name="Gase K."/>
            <person name="Ling Z."/>
            <person name="Zhou W."/>
            <person name="Kreitzer C."/>
            <person name="Stanke M."/>
            <person name="Tang H."/>
            <person name="Lyons E."/>
            <person name="Pandey P."/>
            <person name="Pandey S.P."/>
            <person name="Timmermann B."/>
            <person name="Baldwin I.T."/>
        </authorList>
    </citation>
    <scope>NUCLEOTIDE SEQUENCE [LARGE SCALE GENOMIC DNA]</scope>
    <source>
        <strain evidence="1">UT</strain>
    </source>
</reference>